<evidence type="ECO:0000313" key="1">
    <source>
        <dbReference type="EMBL" id="MDF3841089.1"/>
    </source>
</evidence>
<comment type="caution">
    <text evidence="1">The sequence shown here is derived from an EMBL/GenBank/DDBJ whole genome shotgun (WGS) entry which is preliminary data.</text>
</comment>
<dbReference type="Proteomes" id="UP001220662">
    <property type="component" value="Unassembled WGS sequence"/>
</dbReference>
<name>A0AAW6P1Y9_9PSED</name>
<dbReference type="AlphaFoldDB" id="A0AAW6P1Y9"/>
<protein>
    <recommendedName>
        <fullName evidence="3">DUF2570 domain-containing protein</fullName>
    </recommendedName>
</protein>
<gene>
    <name evidence="1" type="ORF">P3W55_05125</name>
</gene>
<reference evidence="1" key="1">
    <citation type="submission" date="2023-03" db="EMBL/GenBank/DDBJ databases">
        <title>Draft assemblies of triclosan tolerant bacteria isolated from returned activated sludge.</title>
        <authorList>
            <person name="Van Hamelsveld S."/>
        </authorList>
    </citation>
    <scope>NUCLEOTIDE SEQUENCE</scope>
    <source>
        <strain evidence="1">GW210015_S63</strain>
    </source>
</reference>
<proteinExistence type="predicted"/>
<evidence type="ECO:0008006" key="3">
    <source>
        <dbReference type="Google" id="ProtNLM"/>
    </source>
</evidence>
<organism evidence="1 2">
    <name type="scientific">Pseudomonas citronellolis</name>
    <dbReference type="NCBI Taxonomy" id="53408"/>
    <lineage>
        <taxon>Bacteria</taxon>
        <taxon>Pseudomonadati</taxon>
        <taxon>Pseudomonadota</taxon>
        <taxon>Gammaproteobacteria</taxon>
        <taxon>Pseudomonadales</taxon>
        <taxon>Pseudomonadaceae</taxon>
        <taxon>Pseudomonas</taxon>
    </lineage>
</organism>
<sequence>MTKPAAMGLGLLLLLLSWAAAGTGGYLLGRSDGLAAATSQCQKAQLADLQAVIDSAKGLTASANEASQELGKTISDRKQADAKATKEIRDALKATAGQRTACVFDDGVMQQLEDARKRAADAAAGGIRSAVPAAH</sequence>
<dbReference type="RefSeq" id="WP_276213937.1">
    <property type="nucleotide sequence ID" value="NZ_JARJLR010000104.1"/>
</dbReference>
<evidence type="ECO:0000313" key="2">
    <source>
        <dbReference type="Proteomes" id="UP001220662"/>
    </source>
</evidence>
<dbReference type="EMBL" id="JARJLR010000104">
    <property type="protein sequence ID" value="MDF3841089.1"/>
    <property type="molecule type" value="Genomic_DNA"/>
</dbReference>
<accession>A0AAW6P1Y9</accession>